<sequence precursor="true">MLACLLCAAATWAGTCPGLPLKAAAASPAAPADVCIPDPFTALTIDFFDDYSWRAFIAMVWPAAKGHRGVADENVTVGGSGPRVFETYKSLWEVFHHDGSAPAAEFDAYEAAALNACKATTGFGGMVLGSFNGYDDIGQAGIGELTGPLAAQNGRYVHYQTLYNKIAYDFIVSHGYYLRKNLPAVPSPRPALPVIQFPNGSIAIKAAWLDLRGLPAARRRRFYTRSAIVKDPNTGKCSAVTMGLVGLHIVQKTASRPQWIWSSFEQVDSIPLFQGGVGKFTFNDGTPAPMPAENPLPLVPLPRQPAKPFNVLRTRNAPVHENTAMTNQRYHQLLEGTVWKYYGLVTTQWPLMTGNQAVPVPAAQTGEIFFTFPGTGPGSSAGSAYANVTMETFDQGRPELGCMSCHNQARLGGDFMWSVLDHAWPANLAPAESAKR</sequence>
<name>Q01SB5_SOLUE</name>
<evidence type="ECO:0008006" key="2">
    <source>
        <dbReference type="Google" id="ProtNLM"/>
    </source>
</evidence>
<dbReference type="KEGG" id="sus:Acid_6533"/>
<dbReference type="HOGENOM" id="CLU_029768_0_0_0"/>
<gene>
    <name evidence="1" type="ordered locus">Acid_6533</name>
</gene>
<dbReference type="eggNOG" id="COG3258">
    <property type="taxonomic scope" value="Bacteria"/>
</dbReference>
<dbReference type="AlphaFoldDB" id="Q01SB5"/>
<dbReference type="InParanoid" id="Q01SB5"/>
<dbReference type="STRING" id="234267.Acid_6533"/>
<proteinExistence type="predicted"/>
<evidence type="ECO:0000313" key="1">
    <source>
        <dbReference type="EMBL" id="ABJ87455.1"/>
    </source>
</evidence>
<protein>
    <recommendedName>
        <fullName evidence="2">Cytochrome c family protein</fullName>
    </recommendedName>
</protein>
<organism evidence="1">
    <name type="scientific">Solibacter usitatus (strain Ellin6076)</name>
    <dbReference type="NCBI Taxonomy" id="234267"/>
    <lineage>
        <taxon>Bacteria</taxon>
        <taxon>Pseudomonadati</taxon>
        <taxon>Acidobacteriota</taxon>
        <taxon>Terriglobia</taxon>
        <taxon>Bryobacterales</taxon>
        <taxon>Solibacteraceae</taxon>
        <taxon>Candidatus Solibacter</taxon>
    </lineage>
</organism>
<dbReference type="EMBL" id="CP000473">
    <property type="protein sequence ID" value="ABJ87455.1"/>
    <property type="molecule type" value="Genomic_DNA"/>
</dbReference>
<reference evidence="1" key="1">
    <citation type="submission" date="2006-10" db="EMBL/GenBank/DDBJ databases">
        <title>Complete sequence of Solibacter usitatus Ellin6076.</title>
        <authorList>
            <consortium name="US DOE Joint Genome Institute"/>
            <person name="Copeland A."/>
            <person name="Lucas S."/>
            <person name="Lapidus A."/>
            <person name="Barry K."/>
            <person name="Detter J.C."/>
            <person name="Glavina del Rio T."/>
            <person name="Hammon N."/>
            <person name="Israni S."/>
            <person name="Dalin E."/>
            <person name="Tice H."/>
            <person name="Pitluck S."/>
            <person name="Thompson L.S."/>
            <person name="Brettin T."/>
            <person name="Bruce D."/>
            <person name="Han C."/>
            <person name="Tapia R."/>
            <person name="Gilna P."/>
            <person name="Schmutz J."/>
            <person name="Larimer F."/>
            <person name="Land M."/>
            <person name="Hauser L."/>
            <person name="Kyrpides N."/>
            <person name="Mikhailova N."/>
            <person name="Janssen P.H."/>
            <person name="Kuske C.R."/>
            <person name="Richardson P."/>
        </authorList>
    </citation>
    <scope>NUCLEOTIDE SEQUENCE</scope>
    <source>
        <strain evidence="1">Ellin6076</strain>
    </source>
</reference>
<accession>Q01SB5</accession>